<organism evidence="19">
    <name type="scientific">hydrothermal vent metagenome</name>
    <dbReference type="NCBI Taxonomy" id="652676"/>
    <lineage>
        <taxon>unclassified sequences</taxon>
        <taxon>metagenomes</taxon>
        <taxon>ecological metagenomes</taxon>
    </lineage>
</organism>
<dbReference type="SUPFAM" id="SSF100879">
    <property type="entry name" value="Lesion bypass DNA polymerase (Y-family), little finger domain"/>
    <property type="match status" value="1"/>
</dbReference>
<dbReference type="PROSITE" id="PS50173">
    <property type="entry name" value="UMUC"/>
    <property type="match status" value="1"/>
</dbReference>
<evidence type="ECO:0000256" key="2">
    <source>
        <dbReference type="ARBA" id="ARBA00004496"/>
    </source>
</evidence>
<dbReference type="GO" id="GO:0003887">
    <property type="term" value="F:DNA-directed DNA polymerase activity"/>
    <property type="evidence" value="ECO:0007669"/>
    <property type="project" value="UniProtKB-KW"/>
</dbReference>
<dbReference type="GO" id="GO:0005829">
    <property type="term" value="C:cytosol"/>
    <property type="evidence" value="ECO:0007669"/>
    <property type="project" value="TreeGrafter"/>
</dbReference>
<dbReference type="GO" id="GO:0003684">
    <property type="term" value="F:damaged DNA binding"/>
    <property type="evidence" value="ECO:0007669"/>
    <property type="project" value="InterPro"/>
</dbReference>
<dbReference type="AlphaFoldDB" id="A0A160V9E5"/>
<dbReference type="NCBIfam" id="NF002677">
    <property type="entry name" value="PRK02406.1"/>
    <property type="match status" value="1"/>
</dbReference>
<gene>
    <name evidence="19" type="ORF">MGWOODY_Clf2071</name>
</gene>
<dbReference type="InterPro" id="IPR043502">
    <property type="entry name" value="DNA/RNA_pol_sf"/>
</dbReference>
<evidence type="ECO:0000256" key="14">
    <source>
        <dbReference type="ARBA" id="ARBA00022932"/>
    </source>
</evidence>
<dbReference type="EC" id="2.7.7.7" evidence="5"/>
<dbReference type="InterPro" id="IPR036775">
    <property type="entry name" value="DNA_pol_Y-fam_lit_finger_sf"/>
</dbReference>
<dbReference type="Gene3D" id="1.10.150.20">
    <property type="entry name" value="5' to 3' exonuclease, C-terminal subdomain"/>
    <property type="match status" value="1"/>
</dbReference>
<evidence type="ECO:0000256" key="12">
    <source>
        <dbReference type="ARBA" id="ARBA00022763"/>
    </source>
</evidence>
<comment type="cofactor">
    <cofactor evidence="1">
        <name>Mg(2+)</name>
        <dbReference type="ChEBI" id="CHEBI:18420"/>
    </cofactor>
</comment>
<reference evidence="19" key="1">
    <citation type="submission" date="2015-10" db="EMBL/GenBank/DDBJ databases">
        <authorList>
            <person name="Gilbert D.G."/>
        </authorList>
    </citation>
    <scope>NUCLEOTIDE SEQUENCE</scope>
</reference>
<dbReference type="GO" id="GO:0006281">
    <property type="term" value="P:DNA repair"/>
    <property type="evidence" value="ECO:0007669"/>
    <property type="project" value="UniProtKB-KW"/>
</dbReference>
<dbReference type="PANTHER" id="PTHR11076:SF33">
    <property type="entry name" value="DNA POLYMERASE KAPPA"/>
    <property type="match status" value="1"/>
</dbReference>
<evidence type="ECO:0000256" key="7">
    <source>
        <dbReference type="ARBA" id="ARBA00022490"/>
    </source>
</evidence>
<evidence type="ECO:0000256" key="4">
    <source>
        <dbReference type="ARBA" id="ARBA00011245"/>
    </source>
</evidence>
<feature type="domain" description="UmuC" evidence="18">
    <location>
        <begin position="4"/>
        <end position="185"/>
    </location>
</feature>
<dbReference type="SUPFAM" id="SSF56672">
    <property type="entry name" value="DNA/RNA polymerases"/>
    <property type="match status" value="1"/>
</dbReference>
<dbReference type="GO" id="GO:0042276">
    <property type="term" value="P:error-prone translesion synthesis"/>
    <property type="evidence" value="ECO:0007669"/>
    <property type="project" value="TreeGrafter"/>
</dbReference>
<evidence type="ECO:0000256" key="17">
    <source>
        <dbReference type="ARBA" id="ARBA00049244"/>
    </source>
</evidence>
<evidence type="ECO:0000256" key="11">
    <source>
        <dbReference type="ARBA" id="ARBA00022723"/>
    </source>
</evidence>
<keyword evidence="11" id="KW-0479">Metal-binding</keyword>
<dbReference type="EMBL" id="FAXA01000148">
    <property type="protein sequence ID" value="CUV01885.1"/>
    <property type="molecule type" value="Genomic_DNA"/>
</dbReference>
<dbReference type="InterPro" id="IPR001126">
    <property type="entry name" value="UmuC"/>
</dbReference>
<keyword evidence="14" id="KW-0239">DNA-directed DNA polymerase</keyword>
<protein>
    <recommendedName>
        <fullName evidence="5">DNA-directed DNA polymerase</fullName>
        <ecNumber evidence="5">2.7.7.7</ecNumber>
    </recommendedName>
</protein>
<dbReference type="Pfam" id="PF11799">
    <property type="entry name" value="IMS_C"/>
    <property type="match status" value="1"/>
</dbReference>
<evidence type="ECO:0000256" key="3">
    <source>
        <dbReference type="ARBA" id="ARBA00010945"/>
    </source>
</evidence>
<dbReference type="GO" id="GO:0009432">
    <property type="term" value="P:SOS response"/>
    <property type="evidence" value="ECO:0007669"/>
    <property type="project" value="TreeGrafter"/>
</dbReference>
<keyword evidence="6" id="KW-0515">Mutator protein</keyword>
<evidence type="ECO:0000256" key="10">
    <source>
        <dbReference type="ARBA" id="ARBA00022705"/>
    </source>
</evidence>
<keyword evidence="12" id="KW-0227">DNA damage</keyword>
<keyword evidence="8 19" id="KW-0808">Transferase</keyword>
<evidence type="ECO:0000256" key="13">
    <source>
        <dbReference type="ARBA" id="ARBA00022842"/>
    </source>
</evidence>
<proteinExistence type="inferred from homology"/>
<dbReference type="InterPro" id="IPR043128">
    <property type="entry name" value="Rev_trsase/Diguanyl_cyclase"/>
</dbReference>
<dbReference type="InterPro" id="IPR022880">
    <property type="entry name" value="DNApol_IV"/>
</dbReference>
<keyword evidence="13" id="KW-0460">Magnesium</keyword>
<dbReference type="InterPro" id="IPR050116">
    <property type="entry name" value="DNA_polymerase-Y"/>
</dbReference>
<evidence type="ECO:0000256" key="16">
    <source>
        <dbReference type="ARBA" id="ARBA00023204"/>
    </source>
</evidence>
<keyword evidence="16" id="KW-0234">DNA repair</keyword>
<keyword evidence="10" id="KW-0235">DNA replication</keyword>
<dbReference type="InterPro" id="IPR017961">
    <property type="entry name" value="DNA_pol_Y-fam_little_finger"/>
</dbReference>
<dbReference type="CDD" id="cd03586">
    <property type="entry name" value="PolY_Pol_IV_kappa"/>
    <property type="match status" value="1"/>
</dbReference>
<evidence type="ECO:0000256" key="6">
    <source>
        <dbReference type="ARBA" id="ARBA00022457"/>
    </source>
</evidence>
<dbReference type="PANTHER" id="PTHR11076">
    <property type="entry name" value="DNA REPAIR POLYMERASE UMUC / TRANSFERASE FAMILY MEMBER"/>
    <property type="match status" value="1"/>
</dbReference>
<keyword evidence="7" id="KW-0963">Cytoplasm</keyword>
<comment type="catalytic activity">
    <reaction evidence="17">
        <text>DNA(n) + a 2'-deoxyribonucleoside 5'-triphosphate = DNA(n+1) + diphosphate</text>
        <dbReference type="Rhea" id="RHEA:22508"/>
        <dbReference type="Rhea" id="RHEA-COMP:17339"/>
        <dbReference type="Rhea" id="RHEA-COMP:17340"/>
        <dbReference type="ChEBI" id="CHEBI:33019"/>
        <dbReference type="ChEBI" id="CHEBI:61560"/>
        <dbReference type="ChEBI" id="CHEBI:173112"/>
        <dbReference type="EC" id="2.7.7.7"/>
    </reaction>
</comment>
<dbReference type="GO" id="GO:0006260">
    <property type="term" value="P:DNA replication"/>
    <property type="evidence" value="ECO:0007669"/>
    <property type="project" value="UniProtKB-KW"/>
</dbReference>
<comment type="similarity">
    <text evidence="3">Belongs to the DNA polymerase type-Y family.</text>
</comment>
<dbReference type="GO" id="GO:0046872">
    <property type="term" value="F:metal ion binding"/>
    <property type="evidence" value="ECO:0007669"/>
    <property type="project" value="UniProtKB-KW"/>
</dbReference>
<keyword evidence="15" id="KW-0238">DNA-binding</keyword>
<dbReference type="FunFam" id="3.30.1490.100:FF:000004">
    <property type="entry name" value="DNA polymerase IV"/>
    <property type="match status" value="1"/>
</dbReference>
<dbReference type="Pfam" id="PF11798">
    <property type="entry name" value="IMS_HHH"/>
    <property type="match status" value="1"/>
</dbReference>
<dbReference type="NCBIfam" id="NF002882">
    <property type="entry name" value="PRK03348.1"/>
    <property type="match status" value="1"/>
</dbReference>
<evidence type="ECO:0000256" key="8">
    <source>
        <dbReference type="ARBA" id="ARBA00022679"/>
    </source>
</evidence>
<evidence type="ECO:0000256" key="9">
    <source>
        <dbReference type="ARBA" id="ARBA00022695"/>
    </source>
</evidence>
<evidence type="ECO:0000259" key="18">
    <source>
        <dbReference type="PROSITE" id="PS50173"/>
    </source>
</evidence>
<dbReference type="Gene3D" id="3.40.1170.60">
    <property type="match status" value="1"/>
</dbReference>
<dbReference type="InterPro" id="IPR024728">
    <property type="entry name" value="PolY_HhH_motif"/>
</dbReference>
<dbReference type="FunFam" id="3.40.1170.60:FF:000001">
    <property type="entry name" value="DNA polymerase IV"/>
    <property type="match status" value="1"/>
</dbReference>
<evidence type="ECO:0000313" key="19">
    <source>
        <dbReference type="EMBL" id="CUV01885.1"/>
    </source>
</evidence>
<sequence>MRHIIHADLDAFYAAVEQLDNPNLVGKPVLVGGRPENRGVVATASYEARVFGVHSAMPMRTAVHRCPQGIIIPPRFGRYKEKSIEVMSIFRNLTDLVEPLSMDEAYLDITAVVDGGEKPLAVALDLKRRVAKETGLVVSVGVGTCKTVAKIGSDLDKPDGLVVVQPGDEAEFLAQLAVSKLWGIGPKTAERLHREGIETIGQLADQPMGWMAQIFGKRAHDVHNQATGQDDDAVHIHGASKSISSETTFANDVGDEAELREVVERKAVGVAQSLERNGLKGRTVKLKLRLADFTTFTRQFTLPYHTSDEEPIKEAAWALLAAELEPGRTFRLLGVGMANFGDNLETLESSKSQAQQLPLFGYDCPQMKSVEKQ</sequence>
<name>A0A160V9E5_9ZZZZ</name>
<comment type="subunit">
    <text evidence="4">Monomer.</text>
</comment>
<keyword evidence="9 19" id="KW-0548">Nucleotidyltransferase</keyword>
<evidence type="ECO:0000256" key="5">
    <source>
        <dbReference type="ARBA" id="ARBA00012417"/>
    </source>
</evidence>
<evidence type="ECO:0000256" key="15">
    <source>
        <dbReference type="ARBA" id="ARBA00023125"/>
    </source>
</evidence>
<accession>A0A160V9E5</accession>
<dbReference type="Pfam" id="PF00817">
    <property type="entry name" value="IMS"/>
    <property type="match status" value="1"/>
</dbReference>
<dbReference type="HAMAP" id="MF_01113">
    <property type="entry name" value="DNApol_IV"/>
    <property type="match status" value="1"/>
</dbReference>
<comment type="subcellular location">
    <subcellularLocation>
        <location evidence="2">Cytoplasm</location>
    </subcellularLocation>
</comment>
<dbReference type="Gene3D" id="3.30.70.270">
    <property type="match status" value="1"/>
</dbReference>
<dbReference type="Gene3D" id="3.30.1490.100">
    <property type="entry name" value="DNA polymerase, Y-family, little finger domain"/>
    <property type="match status" value="1"/>
</dbReference>
<evidence type="ECO:0000256" key="1">
    <source>
        <dbReference type="ARBA" id="ARBA00001946"/>
    </source>
</evidence>